<evidence type="ECO:0000313" key="3">
    <source>
        <dbReference type="EMBL" id="RKN26451.1"/>
    </source>
</evidence>
<gene>
    <name evidence="3" type="ORF">D7318_03400</name>
    <name evidence="2" type="ORF">D7319_06260</name>
</gene>
<keyword evidence="1" id="KW-0472">Membrane</keyword>
<reference evidence="4 5" key="1">
    <citation type="submission" date="2018-09" db="EMBL/GenBank/DDBJ databases">
        <title>Streptomyces sp. nov. DS1-2, an endophytic actinomycete isolated from roots of Dendrobium scabrilingue.</title>
        <authorList>
            <person name="Kuncharoen N."/>
            <person name="Kudo T."/>
            <person name="Ohkuma M."/>
            <person name="Yuki M."/>
            <person name="Tanasupawat S."/>
        </authorList>
    </citation>
    <scope>NUCLEOTIDE SEQUENCE [LARGE SCALE GENOMIC DNA]</scope>
    <source>
        <strain evidence="2 5">AZ1-7</strain>
        <strain evidence="3 4">DS1-2</strain>
    </source>
</reference>
<comment type="caution">
    <text evidence="2">The sequence shown here is derived from an EMBL/GenBank/DDBJ whole genome shotgun (WGS) entry which is preliminary data.</text>
</comment>
<feature type="transmembrane region" description="Helical" evidence="1">
    <location>
        <begin position="155"/>
        <end position="176"/>
    </location>
</feature>
<organism evidence="2 5">
    <name type="scientific">Streptomyces radicis</name>
    <dbReference type="NCBI Taxonomy" id="1750517"/>
    <lineage>
        <taxon>Bacteria</taxon>
        <taxon>Bacillati</taxon>
        <taxon>Actinomycetota</taxon>
        <taxon>Actinomycetes</taxon>
        <taxon>Kitasatosporales</taxon>
        <taxon>Streptomycetaceae</taxon>
        <taxon>Streptomyces</taxon>
    </lineage>
</organism>
<proteinExistence type="predicted"/>
<evidence type="ECO:0000313" key="5">
    <source>
        <dbReference type="Proteomes" id="UP000275024"/>
    </source>
</evidence>
<dbReference type="Proteomes" id="UP000268652">
    <property type="component" value="Unassembled WGS sequence"/>
</dbReference>
<keyword evidence="1" id="KW-0812">Transmembrane</keyword>
<dbReference type="EMBL" id="RBDX01000003">
    <property type="protein sequence ID" value="RKN11531.1"/>
    <property type="molecule type" value="Genomic_DNA"/>
</dbReference>
<dbReference type="AlphaFoldDB" id="A0A3A9WDX4"/>
<feature type="transmembrane region" description="Helical" evidence="1">
    <location>
        <begin position="220"/>
        <end position="241"/>
    </location>
</feature>
<feature type="transmembrane region" description="Helical" evidence="1">
    <location>
        <begin position="188"/>
        <end position="208"/>
    </location>
</feature>
<keyword evidence="1" id="KW-1133">Transmembrane helix</keyword>
<accession>A0A3A9WDX4</accession>
<feature type="transmembrane region" description="Helical" evidence="1">
    <location>
        <begin position="262"/>
        <end position="282"/>
    </location>
</feature>
<evidence type="ECO:0000313" key="4">
    <source>
        <dbReference type="Proteomes" id="UP000268652"/>
    </source>
</evidence>
<evidence type="ECO:0000313" key="2">
    <source>
        <dbReference type="EMBL" id="RKN11531.1"/>
    </source>
</evidence>
<feature type="transmembrane region" description="Helical" evidence="1">
    <location>
        <begin position="20"/>
        <end position="43"/>
    </location>
</feature>
<protein>
    <submittedName>
        <fullName evidence="2">DUF3533 domain-containing protein</fullName>
    </submittedName>
</protein>
<dbReference type="OrthoDB" id="3217869at2"/>
<dbReference type="EMBL" id="RBDY01000002">
    <property type="protein sequence ID" value="RKN26451.1"/>
    <property type="molecule type" value="Genomic_DNA"/>
</dbReference>
<keyword evidence="4" id="KW-1185">Reference proteome</keyword>
<name>A0A3A9WDX4_9ACTN</name>
<dbReference type="Proteomes" id="UP000275024">
    <property type="component" value="Unassembled WGS sequence"/>
</dbReference>
<feature type="transmembrane region" description="Helical" evidence="1">
    <location>
        <begin position="302"/>
        <end position="321"/>
    </location>
</feature>
<sequence>MGRSLRAFRHSRYFPDSRYLPAAVVGLLTAASAGLFAGSYTYAMANPTPRHVPVAIVDRADPAFVDALGDGLGTSLERHHYRTRPQAVDAVQDQRVFGIVSERGGVVELDTVGAAGSEVAALLARTGREAAAESGTRLRVRDIRPLHRGDPRGLALFYVTIAAVIVGFLGAVQLAINARELRPLERVACTAGYAVLGGFAIVGVVSWLTGAAGLPFVQSWVILSLTMFASGMIYTMFNALVGRWALLPTWVLMVMLGNPSSGGAVSWPLLPALLGAIGRWLPPGAAVNALHNAVYFPGHQHAQPYAVLLAWTLLATTIFAVRRDRHPGGRPGR</sequence>
<evidence type="ECO:0000256" key="1">
    <source>
        <dbReference type="SAM" id="Phobius"/>
    </source>
</evidence>